<reference evidence="3 4" key="1">
    <citation type="journal article" date="2009" name="Curr. Microbiol.">
        <title>Molecular cloning and expression of a novel cholinephosphotransferase involved in glycoglycerophospholipid biosynthesis of Mycoplasma fermentans.</title>
        <authorList>
            <person name="Ishida N."/>
            <person name="Irikura D."/>
            <person name="Matsuda K."/>
            <person name="Sato S."/>
            <person name="Asano K."/>
        </authorList>
    </citation>
    <scope>NUCLEOTIDE SEQUENCE [LARGE SCALE GENOMIC DNA]</scope>
    <source>
        <strain evidence="4">ATCC 19989 / NBRC 14854 / NCTC 10117 / PG18</strain>
    </source>
</reference>
<protein>
    <recommendedName>
        <fullName evidence="5">COF family HAD hydrolase protein</fullName>
    </recommendedName>
</protein>
<dbReference type="InterPro" id="IPR036412">
    <property type="entry name" value="HAD-like_sf"/>
</dbReference>
<sequence length="306" mass="34808">MNIFYQYIYKTALLVNDWKLGNYRYIFFVSYIKSLYIIKIMKKEIQAYFIDLDGTLLDLPEGEETLSSANVKAVVKLNKTKPVIISTGRSNSEFVLSLVKLLKCPYAICQNGALIVDKKNKVLARYEMEQNQVDEIVKLLKEEEMFFIFNGENKIYCNYESSAYMRPWTAKLEKLKYSDLGQKTNVTKILTFGKDEIATKNFKNFLAKKYPSLAFHIVSKGYSIEITHKNATKGKGAAFVCDLLKIDPKNAAHIGDSGNDLNALPEIGTFIAMENAMDEVKEVAHYIGPSFENSGIAKLFKDLKEI</sequence>
<evidence type="ECO:0000256" key="1">
    <source>
        <dbReference type="ARBA" id="ARBA00001946"/>
    </source>
</evidence>
<comment type="similarity">
    <text evidence="2">Belongs to the HAD-like hydrolase superfamily. Cof family.</text>
</comment>
<dbReference type="HOGENOM" id="CLU_044146_1_3_14"/>
<dbReference type="InterPro" id="IPR023214">
    <property type="entry name" value="HAD_sf"/>
</dbReference>
<dbReference type="GO" id="GO:0000287">
    <property type="term" value="F:magnesium ion binding"/>
    <property type="evidence" value="ECO:0007669"/>
    <property type="project" value="TreeGrafter"/>
</dbReference>
<dbReference type="eggNOG" id="COG0561">
    <property type="taxonomic scope" value="Bacteria"/>
</dbReference>
<evidence type="ECO:0000313" key="3">
    <source>
        <dbReference type="EMBL" id="BAH69748.1"/>
    </source>
</evidence>
<dbReference type="SFLD" id="SFLDG01140">
    <property type="entry name" value="C2.B:_Phosphomannomutase_and_P"/>
    <property type="match status" value="1"/>
</dbReference>
<evidence type="ECO:0000313" key="4">
    <source>
        <dbReference type="Proteomes" id="UP000006810"/>
    </source>
</evidence>
<proteinExistence type="inferred from homology"/>
<evidence type="ECO:0000256" key="2">
    <source>
        <dbReference type="ARBA" id="ARBA00034778"/>
    </source>
</evidence>
<dbReference type="AlphaFoldDB" id="C4XF26"/>
<dbReference type="PANTHER" id="PTHR10000:SF8">
    <property type="entry name" value="HAD SUPERFAMILY HYDROLASE-LIKE, TYPE 3"/>
    <property type="match status" value="1"/>
</dbReference>
<keyword evidence="4" id="KW-1185">Reference proteome</keyword>
<comment type="cofactor">
    <cofactor evidence="1">
        <name>Mg(2+)</name>
        <dbReference type="ChEBI" id="CHEBI:18420"/>
    </cofactor>
</comment>
<dbReference type="GO" id="GO:0016791">
    <property type="term" value="F:phosphatase activity"/>
    <property type="evidence" value="ECO:0007669"/>
    <property type="project" value="TreeGrafter"/>
</dbReference>
<evidence type="ECO:0008006" key="5">
    <source>
        <dbReference type="Google" id="ProtNLM"/>
    </source>
</evidence>
<dbReference type="NCBIfam" id="TIGR00099">
    <property type="entry name" value="Cof-subfamily"/>
    <property type="match status" value="1"/>
</dbReference>
<dbReference type="SFLD" id="SFLDS00003">
    <property type="entry name" value="Haloacid_Dehalogenase"/>
    <property type="match status" value="1"/>
</dbReference>
<dbReference type="PANTHER" id="PTHR10000">
    <property type="entry name" value="PHOSPHOSERINE PHOSPHATASE"/>
    <property type="match status" value="1"/>
</dbReference>
<dbReference type="SUPFAM" id="SSF56784">
    <property type="entry name" value="HAD-like"/>
    <property type="match status" value="1"/>
</dbReference>
<dbReference type="Proteomes" id="UP000006810">
    <property type="component" value="Chromosome"/>
</dbReference>
<dbReference type="Gene3D" id="3.40.50.1000">
    <property type="entry name" value="HAD superfamily/HAD-like"/>
    <property type="match status" value="1"/>
</dbReference>
<dbReference type="GO" id="GO:0005829">
    <property type="term" value="C:cytosol"/>
    <property type="evidence" value="ECO:0007669"/>
    <property type="project" value="TreeGrafter"/>
</dbReference>
<dbReference type="NCBIfam" id="TIGR01484">
    <property type="entry name" value="HAD-SF-IIB"/>
    <property type="match status" value="1"/>
</dbReference>
<dbReference type="InterPro" id="IPR006379">
    <property type="entry name" value="HAD-SF_hydro_IIB"/>
</dbReference>
<gene>
    <name evidence="3" type="ordered locus">MBIO_0483</name>
</gene>
<dbReference type="EMBL" id="AP009608">
    <property type="protein sequence ID" value="BAH69748.1"/>
    <property type="molecule type" value="Genomic_DNA"/>
</dbReference>
<organism evidence="3 4">
    <name type="scientific">Mycoplasmopsis fermentans (strain ATCC 19989 / NBRC 14854 / NCTC 10117 / PG18)</name>
    <name type="common">Mycoplasma fermentans</name>
    <dbReference type="NCBI Taxonomy" id="496833"/>
    <lineage>
        <taxon>Bacteria</taxon>
        <taxon>Bacillati</taxon>
        <taxon>Mycoplasmatota</taxon>
        <taxon>Mycoplasmoidales</taxon>
        <taxon>Metamycoplasmataceae</taxon>
        <taxon>Mycoplasmopsis</taxon>
    </lineage>
</organism>
<dbReference type="Gene3D" id="3.30.1240.10">
    <property type="match status" value="1"/>
</dbReference>
<name>C4XF26_MYCFP</name>
<accession>C4XF26</accession>
<dbReference type="PATRIC" id="fig|496833.3.peg.911"/>
<dbReference type="KEGG" id="mfp:MBIO_0483"/>
<dbReference type="InterPro" id="IPR000150">
    <property type="entry name" value="Cof"/>
</dbReference>
<dbReference type="Pfam" id="PF08282">
    <property type="entry name" value="Hydrolase_3"/>
    <property type="match status" value="1"/>
</dbReference>